<evidence type="ECO:0000259" key="7">
    <source>
        <dbReference type="PROSITE" id="PS50885"/>
    </source>
</evidence>
<evidence type="ECO:0000313" key="8">
    <source>
        <dbReference type="EMBL" id="MDQ0457653.1"/>
    </source>
</evidence>
<dbReference type="SUPFAM" id="SSF58104">
    <property type="entry name" value="Methyl-accepting chemotaxis protein (MCP) signaling domain"/>
    <property type="match status" value="1"/>
</dbReference>
<dbReference type="InterPro" id="IPR004089">
    <property type="entry name" value="MCPsignal_dom"/>
</dbReference>
<evidence type="ECO:0000256" key="3">
    <source>
        <dbReference type="PROSITE-ProRule" id="PRU00284"/>
    </source>
</evidence>
<dbReference type="Proteomes" id="UP001235269">
    <property type="component" value="Unassembled WGS sequence"/>
</dbReference>
<dbReference type="Gene3D" id="1.10.287.950">
    <property type="entry name" value="Methyl-accepting chemotaxis protein"/>
    <property type="match status" value="1"/>
</dbReference>
<dbReference type="PROSITE" id="PS50885">
    <property type="entry name" value="HAMP"/>
    <property type="match status" value="2"/>
</dbReference>
<evidence type="ECO:0000313" key="9">
    <source>
        <dbReference type="Proteomes" id="UP001235269"/>
    </source>
</evidence>
<dbReference type="RefSeq" id="WP_307159776.1">
    <property type="nucleotide sequence ID" value="NZ_JAUSWH010000017.1"/>
</dbReference>
<sequence length="619" mass="67107">MRITIARLLTVFAVVIVTGLAASIGLQTYTLEKLKVNGPIYATIVDGKDLIADILPPPLYVVEAYMLSSETVLHPDRAAVNLAKIEKLAEEYETRRKYWQQSNLPQPLQDKLLNDVLVKGDRFWEKFRAEFMPAASAADLEAKQAATESLLESFWVHDLAVRELVEMAGGHLVAQEAYARASSGSLGKAAAVGSALSVILFVLGIMFFRLRAIGPLDRITKYMSHLAAGDLTQEVPFVTRSDEIGTMANSVEVFRQAALERKRLRLEAEEARIVAEAEGIEREQLTNAQAAALANVVATLGAGLSRLAECNIRYTIDEPFSADFEPLRHDFNNALAAFQATLVDVLEATRTIHAHGEEMREASDNLAKRTEQQAAALEETSAALSQVTATVKQASERTVETRTLVRDAKACSEESSKVVKDAIEAMRMIENSSDEIGKIIGVIDEIAFQTNLLALNAGVEAARAGEAGKGFAVVAQEVRELAQRSATAAKEIKTLIATSGTQVEAGVRLVSQTGSSLTRIEDFVSVINLNVEAISTASVEQAEGLRQISSAVSEIDRMTQQNAAMVEETTAISHALSEGSAHLTQLAGRFTLNRRSKIREKSMPLAETNPGKDRVFSAA</sequence>
<dbReference type="SMART" id="SM00304">
    <property type="entry name" value="HAMP"/>
    <property type="match status" value="1"/>
</dbReference>
<feature type="domain" description="HAMP" evidence="7">
    <location>
        <begin position="210"/>
        <end position="263"/>
    </location>
</feature>
<evidence type="ECO:0000256" key="5">
    <source>
        <dbReference type="SAM" id="Phobius"/>
    </source>
</evidence>
<reference evidence="8 9" key="1">
    <citation type="submission" date="2023-07" db="EMBL/GenBank/DDBJ databases">
        <title>Genomic Encyclopedia of Type Strains, Phase IV (KMG-IV): sequencing the most valuable type-strain genomes for metagenomic binning, comparative biology and taxonomic classification.</title>
        <authorList>
            <person name="Goeker M."/>
        </authorList>
    </citation>
    <scope>NUCLEOTIDE SEQUENCE [LARGE SCALE GENOMIC DNA]</scope>
    <source>
        <strain evidence="8 9">DSM 100301</strain>
    </source>
</reference>
<dbReference type="PROSITE" id="PS50111">
    <property type="entry name" value="CHEMOTAXIS_TRANSDUC_2"/>
    <property type="match status" value="1"/>
</dbReference>
<feature type="coiled-coil region" evidence="4">
    <location>
        <begin position="360"/>
        <end position="397"/>
    </location>
</feature>
<keyword evidence="5" id="KW-1133">Transmembrane helix</keyword>
<keyword evidence="4" id="KW-0175">Coiled coil</keyword>
<dbReference type="EMBL" id="JAUSWH010000017">
    <property type="protein sequence ID" value="MDQ0457653.1"/>
    <property type="molecule type" value="Genomic_DNA"/>
</dbReference>
<keyword evidence="5" id="KW-0812">Transmembrane</keyword>
<dbReference type="PANTHER" id="PTHR43531:SF11">
    <property type="entry name" value="METHYL-ACCEPTING CHEMOTAXIS PROTEIN 3"/>
    <property type="match status" value="1"/>
</dbReference>
<keyword evidence="1" id="KW-0145">Chemotaxis</keyword>
<keyword evidence="5" id="KW-0472">Membrane</keyword>
<dbReference type="InterPro" id="IPR003660">
    <property type="entry name" value="HAMP_dom"/>
</dbReference>
<accession>A0ABU0IHB4</accession>
<feature type="domain" description="Methyl-accepting transducer" evidence="6">
    <location>
        <begin position="348"/>
        <end position="577"/>
    </location>
</feature>
<dbReference type="CDD" id="cd06225">
    <property type="entry name" value="HAMP"/>
    <property type="match status" value="1"/>
</dbReference>
<evidence type="ECO:0000259" key="6">
    <source>
        <dbReference type="PROSITE" id="PS50111"/>
    </source>
</evidence>
<keyword evidence="9" id="KW-1185">Reference proteome</keyword>
<evidence type="ECO:0000256" key="1">
    <source>
        <dbReference type="ARBA" id="ARBA00022500"/>
    </source>
</evidence>
<dbReference type="PANTHER" id="PTHR43531">
    <property type="entry name" value="PROTEIN ICFG"/>
    <property type="match status" value="1"/>
</dbReference>
<evidence type="ECO:0000256" key="4">
    <source>
        <dbReference type="SAM" id="Coils"/>
    </source>
</evidence>
<dbReference type="InterPro" id="IPR004090">
    <property type="entry name" value="Chemotax_Me-accpt_rcpt"/>
</dbReference>
<protein>
    <submittedName>
        <fullName evidence="8">Methyl-accepting chemotaxis protein</fullName>
    </submittedName>
</protein>
<dbReference type="SMART" id="SM00283">
    <property type="entry name" value="MA"/>
    <property type="match status" value="1"/>
</dbReference>
<dbReference type="Pfam" id="PF00672">
    <property type="entry name" value="HAMP"/>
    <property type="match status" value="1"/>
</dbReference>
<dbReference type="Gene3D" id="1.10.8.500">
    <property type="entry name" value="HAMP domain in histidine kinase"/>
    <property type="match status" value="1"/>
</dbReference>
<organism evidence="8 9">
    <name type="scientific">Rhizobium paknamense</name>
    <dbReference type="NCBI Taxonomy" id="1206817"/>
    <lineage>
        <taxon>Bacteria</taxon>
        <taxon>Pseudomonadati</taxon>
        <taxon>Pseudomonadota</taxon>
        <taxon>Alphaproteobacteria</taxon>
        <taxon>Hyphomicrobiales</taxon>
        <taxon>Rhizobiaceae</taxon>
        <taxon>Rhizobium/Agrobacterium group</taxon>
        <taxon>Rhizobium</taxon>
    </lineage>
</organism>
<evidence type="ECO:0000256" key="2">
    <source>
        <dbReference type="ARBA" id="ARBA00029447"/>
    </source>
</evidence>
<proteinExistence type="inferred from homology"/>
<comment type="caution">
    <text evidence="8">The sequence shown here is derived from an EMBL/GenBank/DDBJ whole genome shotgun (WGS) entry which is preliminary data.</text>
</comment>
<dbReference type="CDD" id="cd11386">
    <property type="entry name" value="MCP_signal"/>
    <property type="match status" value="1"/>
</dbReference>
<dbReference type="PRINTS" id="PR00260">
    <property type="entry name" value="CHEMTRNSDUCR"/>
</dbReference>
<keyword evidence="3" id="KW-0807">Transducer</keyword>
<feature type="domain" description="HAMP" evidence="7">
    <location>
        <begin position="291"/>
        <end position="343"/>
    </location>
</feature>
<comment type="similarity">
    <text evidence="2">Belongs to the methyl-accepting chemotaxis (MCP) protein family.</text>
</comment>
<gene>
    <name evidence="8" type="ORF">QO005_004011</name>
</gene>
<dbReference type="InterPro" id="IPR051310">
    <property type="entry name" value="MCP_chemotaxis"/>
</dbReference>
<feature type="transmembrane region" description="Helical" evidence="5">
    <location>
        <begin position="189"/>
        <end position="208"/>
    </location>
</feature>
<dbReference type="Pfam" id="PF00015">
    <property type="entry name" value="MCPsignal"/>
    <property type="match status" value="1"/>
</dbReference>
<name>A0ABU0IHB4_9HYPH</name>